<evidence type="ECO:0000313" key="2">
    <source>
        <dbReference type="EMBL" id="MBB5159269.1"/>
    </source>
</evidence>
<sequence>MTERHVVPDHGGGGWKVIGSSTGATESRTTTQAGAIADAEYEVRRAGGGEVLIHGLDGKVNDKRKVEPGT</sequence>
<evidence type="ECO:0000256" key="1">
    <source>
        <dbReference type="SAM" id="MobiDB-lite"/>
    </source>
</evidence>
<keyword evidence="3" id="KW-1185">Reference proteome</keyword>
<dbReference type="AlphaFoldDB" id="A0A840QJL3"/>
<reference evidence="2 3" key="1">
    <citation type="submission" date="2020-08" db="EMBL/GenBank/DDBJ databases">
        <title>Sequencing the genomes of 1000 actinobacteria strains.</title>
        <authorList>
            <person name="Klenk H.-P."/>
        </authorList>
    </citation>
    <scope>NUCLEOTIDE SEQUENCE [LARGE SCALE GENOMIC DNA]</scope>
    <source>
        <strain evidence="2 3">DSM 45584</strain>
    </source>
</reference>
<comment type="caution">
    <text evidence="2">The sequence shown here is derived from an EMBL/GenBank/DDBJ whole genome shotgun (WGS) entry which is preliminary data.</text>
</comment>
<dbReference type="RefSeq" id="WP_184731573.1">
    <property type="nucleotide sequence ID" value="NZ_JACHIW010000002.1"/>
</dbReference>
<gene>
    <name evidence="2" type="ORF">BJ970_006868</name>
</gene>
<feature type="region of interest" description="Disordered" evidence="1">
    <location>
        <begin position="1"/>
        <end position="31"/>
    </location>
</feature>
<dbReference type="EMBL" id="JACHIW010000002">
    <property type="protein sequence ID" value="MBB5159269.1"/>
    <property type="molecule type" value="Genomic_DNA"/>
</dbReference>
<accession>A0A840QJL3</accession>
<evidence type="ECO:0008006" key="4">
    <source>
        <dbReference type="Google" id="ProtNLM"/>
    </source>
</evidence>
<evidence type="ECO:0000313" key="3">
    <source>
        <dbReference type="Proteomes" id="UP000584374"/>
    </source>
</evidence>
<dbReference type="Pfam" id="PF09954">
    <property type="entry name" value="DUF2188"/>
    <property type="match status" value="1"/>
</dbReference>
<dbReference type="InterPro" id="IPR018691">
    <property type="entry name" value="DUF2188"/>
</dbReference>
<name>A0A840QJL3_9PSEU</name>
<organism evidence="2 3">
    <name type="scientific">Saccharopolyspora phatthalungensis</name>
    <dbReference type="NCBI Taxonomy" id="664693"/>
    <lineage>
        <taxon>Bacteria</taxon>
        <taxon>Bacillati</taxon>
        <taxon>Actinomycetota</taxon>
        <taxon>Actinomycetes</taxon>
        <taxon>Pseudonocardiales</taxon>
        <taxon>Pseudonocardiaceae</taxon>
        <taxon>Saccharopolyspora</taxon>
    </lineage>
</organism>
<protein>
    <recommendedName>
        <fullName evidence="4">DUF2188 domain-containing protein</fullName>
    </recommendedName>
</protein>
<proteinExistence type="predicted"/>
<feature type="compositionally biased region" description="Polar residues" evidence="1">
    <location>
        <begin position="19"/>
        <end position="31"/>
    </location>
</feature>
<dbReference type="Proteomes" id="UP000584374">
    <property type="component" value="Unassembled WGS sequence"/>
</dbReference>